<gene>
    <name evidence="1" type="ORF">LMH87_006901</name>
</gene>
<dbReference type="EMBL" id="JAJHUN010000001">
    <property type="protein sequence ID" value="KAJ4165263.1"/>
    <property type="molecule type" value="Genomic_DNA"/>
</dbReference>
<proteinExistence type="predicted"/>
<name>A0A9W8UTH0_AKAMU</name>
<evidence type="ECO:0000313" key="2">
    <source>
        <dbReference type="Proteomes" id="UP001144673"/>
    </source>
</evidence>
<dbReference type="RefSeq" id="XP_056060178.1">
    <property type="nucleotide sequence ID" value="XM_056191907.1"/>
</dbReference>
<dbReference type="Proteomes" id="UP001144673">
    <property type="component" value="Chromosome 1"/>
</dbReference>
<dbReference type="KEGG" id="amus:LMH87_006901"/>
<dbReference type="GeneID" id="80894060"/>
<accession>A0A9W8UTH0</accession>
<comment type="caution">
    <text evidence="1">The sequence shown here is derived from an EMBL/GenBank/DDBJ whole genome shotgun (WGS) entry which is preliminary data.</text>
</comment>
<organism evidence="1 2">
    <name type="scientific">Akanthomyces muscarius</name>
    <name type="common">Entomopathogenic fungus</name>
    <name type="synonym">Lecanicillium muscarium</name>
    <dbReference type="NCBI Taxonomy" id="2231603"/>
    <lineage>
        <taxon>Eukaryota</taxon>
        <taxon>Fungi</taxon>
        <taxon>Dikarya</taxon>
        <taxon>Ascomycota</taxon>
        <taxon>Pezizomycotina</taxon>
        <taxon>Sordariomycetes</taxon>
        <taxon>Hypocreomycetidae</taxon>
        <taxon>Hypocreales</taxon>
        <taxon>Cordycipitaceae</taxon>
        <taxon>Akanthomyces</taxon>
    </lineage>
</organism>
<dbReference type="AlphaFoldDB" id="A0A9W8UTH0"/>
<protein>
    <submittedName>
        <fullName evidence="1">Uncharacterized protein</fullName>
    </submittedName>
</protein>
<keyword evidence="2" id="KW-1185">Reference proteome</keyword>
<sequence length="74" mass="8259">MFGYRNVISSCWLGPAVPLKLFALHAPALCSKGLRKWRSHCECWNHILTGDRVLLCPIRSAITSSLGLGATNYW</sequence>
<reference evidence="1" key="1">
    <citation type="journal article" date="2023" name="Access Microbiol">
        <title>De-novo genome assembly for Akanthomyces muscarius, a biocontrol agent of insect agricultural pests.</title>
        <authorList>
            <person name="Erdos Z."/>
            <person name="Studholme D.J."/>
            <person name="Raymond B."/>
            <person name="Sharma M."/>
        </authorList>
    </citation>
    <scope>NUCLEOTIDE SEQUENCE</scope>
    <source>
        <strain evidence="1">Ve6</strain>
    </source>
</reference>
<evidence type="ECO:0000313" key="1">
    <source>
        <dbReference type="EMBL" id="KAJ4165263.1"/>
    </source>
</evidence>